<evidence type="ECO:0000313" key="2">
    <source>
        <dbReference type="EMBL" id="KAK3239446.1"/>
    </source>
</evidence>
<gene>
    <name evidence="2" type="ORF">CYMTET_50630</name>
</gene>
<evidence type="ECO:0000313" key="3">
    <source>
        <dbReference type="Proteomes" id="UP001190700"/>
    </source>
</evidence>
<dbReference type="Proteomes" id="UP001190700">
    <property type="component" value="Unassembled WGS sequence"/>
</dbReference>
<dbReference type="AlphaFoldDB" id="A0AAE0BMT7"/>
<feature type="compositionally biased region" description="Basic and acidic residues" evidence="1">
    <location>
        <begin position="455"/>
        <end position="466"/>
    </location>
</feature>
<proteinExistence type="predicted"/>
<sequence length="466" mass="49566">MSIYPGLQALLRTDLWRSALCQALSRCGCRLAQIKKLRSFSDSFHADIHLLRLELLTGERLGPLSEHASRILDPPTASDSEEVILVSNHHGAPVASLSSNPIDPEMIFTSFLDFHIPKSPTDVQPVPPHQPPPLAQHILSPSETGAPVPGSPTNVSAAGSGSSPPGWGTEFLTPQPGSQSGAEHGDVTPEFFANRLFDETEATKERERLNTSGANPNPAEADIRERLIKNGLPEAGERGGTSENDTSVWGLLAPSSDEEEEVPCGQNRFVMDGSDVDSSSSEGGLEPHGANNPDGGLAAMTTYSVMEDGSLNKVTTMQPRVSSRVSMIDIGSRDASGMSEVSLHDGMAVTSPMYEDASSSPLVNGGNDNSNALSRSSSLDSVRVKDTPDAGGDSSSPFMEALRQPVTGVRREQEALTPLPKYTESSVQQKPSPALAYLRISDSKGRISGAVSKTSTDRVRSESDER</sequence>
<feature type="compositionally biased region" description="Low complexity" evidence="1">
    <location>
        <begin position="273"/>
        <end position="284"/>
    </location>
</feature>
<feature type="compositionally biased region" description="Pro residues" evidence="1">
    <location>
        <begin position="125"/>
        <end position="134"/>
    </location>
</feature>
<organism evidence="2 3">
    <name type="scientific">Cymbomonas tetramitiformis</name>
    <dbReference type="NCBI Taxonomy" id="36881"/>
    <lineage>
        <taxon>Eukaryota</taxon>
        <taxon>Viridiplantae</taxon>
        <taxon>Chlorophyta</taxon>
        <taxon>Pyramimonadophyceae</taxon>
        <taxon>Pyramimonadales</taxon>
        <taxon>Pyramimonadaceae</taxon>
        <taxon>Cymbomonas</taxon>
    </lineage>
</organism>
<feature type="region of interest" description="Disordered" evidence="1">
    <location>
        <begin position="273"/>
        <end position="295"/>
    </location>
</feature>
<keyword evidence="3" id="KW-1185">Reference proteome</keyword>
<reference evidence="2 3" key="1">
    <citation type="journal article" date="2015" name="Genome Biol. Evol.">
        <title>Comparative Genomics of a Bacterivorous Green Alga Reveals Evolutionary Causalities and Consequences of Phago-Mixotrophic Mode of Nutrition.</title>
        <authorList>
            <person name="Burns J.A."/>
            <person name="Paasch A."/>
            <person name="Narechania A."/>
            <person name="Kim E."/>
        </authorList>
    </citation>
    <scope>NUCLEOTIDE SEQUENCE [LARGE SCALE GENOMIC DNA]</scope>
    <source>
        <strain evidence="2 3">PLY_AMNH</strain>
    </source>
</reference>
<comment type="caution">
    <text evidence="2">The sequence shown here is derived from an EMBL/GenBank/DDBJ whole genome shotgun (WGS) entry which is preliminary data.</text>
</comment>
<evidence type="ECO:0000256" key="1">
    <source>
        <dbReference type="SAM" id="MobiDB-lite"/>
    </source>
</evidence>
<name>A0AAE0BMT7_9CHLO</name>
<feature type="compositionally biased region" description="Low complexity" evidence="1">
    <location>
        <begin position="156"/>
        <end position="168"/>
    </location>
</feature>
<protein>
    <submittedName>
        <fullName evidence="2">Uncharacterized protein</fullName>
    </submittedName>
</protein>
<feature type="region of interest" description="Disordered" evidence="1">
    <location>
        <begin position="119"/>
        <end position="186"/>
    </location>
</feature>
<accession>A0AAE0BMT7</accession>
<feature type="region of interest" description="Disordered" evidence="1">
    <location>
        <begin position="352"/>
        <end position="466"/>
    </location>
</feature>
<dbReference type="EMBL" id="LGRX02033911">
    <property type="protein sequence ID" value="KAK3239446.1"/>
    <property type="molecule type" value="Genomic_DNA"/>
</dbReference>
<feature type="compositionally biased region" description="Low complexity" evidence="1">
    <location>
        <begin position="368"/>
        <end position="381"/>
    </location>
</feature>